<dbReference type="Proteomes" id="UP001194469">
    <property type="component" value="Unassembled WGS sequence"/>
</dbReference>
<keyword evidence="2" id="KW-1185">Reference proteome</keyword>
<comment type="caution">
    <text evidence="1">The sequence shown here is derived from an EMBL/GenBank/DDBJ whole genome shotgun (WGS) entry which is preliminary data.</text>
</comment>
<accession>A0ABS0J633</accession>
<evidence type="ECO:0000313" key="1">
    <source>
        <dbReference type="EMBL" id="MBG3877914.1"/>
    </source>
</evidence>
<dbReference type="EMBL" id="VRYY01000413">
    <property type="protein sequence ID" value="MBG3877914.1"/>
    <property type="molecule type" value="Genomic_DNA"/>
</dbReference>
<sequence>ALGVLSAPEALPALRELRTCDAPVEHFERGRLLLCTVGELAQCAAQRIEARCLTASGSAMPDADVNDTAA</sequence>
<name>A0ABS0J633_9BACT</name>
<evidence type="ECO:0000313" key="2">
    <source>
        <dbReference type="Proteomes" id="UP001194469"/>
    </source>
</evidence>
<gene>
    <name evidence="1" type="ORF">FVW20_13060</name>
</gene>
<protein>
    <submittedName>
        <fullName evidence="1">HEAT repeat domain-containing protein</fullName>
    </submittedName>
</protein>
<reference evidence="1 2" key="1">
    <citation type="submission" date="2019-08" db="EMBL/GenBank/DDBJ databases">
        <authorList>
            <person name="Luo N."/>
        </authorList>
    </citation>
    <scope>NUCLEOTIDE SEQUENCE [LARGE SCALE GENOMIC DNA]</scope>
    <source>
        <strain evidence="1 2">NCIMB 9442</strain>
    </source>
</reference>
<organism evidence="1 2">
    <name type="scientific">Nitratidesulfovibrio oxamicus</name>
    <dbReference type="NCBI Taxonomy" id="32016"/>
    <lineage>
        <taxon>Bacteria</taxon>
        <taxon>Pseudomonadati</taxon>
        <taxon>Thermodesulfobacteriota</taxon>
        <taxon>Desulfovibrionia</taxon>
        <taxon>Desulfovibrionales</taxon>
        <taxon>Desulfovibrionaceae</taxon>
        <taxon>Nitratidesulfovibrio</taxon>
    </lineage>
</organism>
<feature type="non-terminal residue" evidence="1">
    <location>
        <position position="1"/>
    </location>
</feature>
<proteinExistence type="predicted"/>